<dbReference type="InterPro" id="IPR019878">
    <property type="entry name" value="DapC_beta/gammaproteobac"/>
</dbReference>
<keyword evidence="6" id="KW-1185">Reference proteome</keyword>
<dbReference type="GO" id="GO:0009016">
    <property type="term" value="F:succinyldiaminopimelate transaminase activity"/>
    <property type="evidence" value="ECO:0007669"/>
    <property type="project" value="InterPro"/>
</dbReference>
<dbReference type="KEGG" id="kga:ST1E_0526"/>
<evidence type="ECO:0000256" key="2">
    <source>
        <dbReference type="ARBA" id="ARBA00022576"/>
    </source>
</evidence>
<proteinExistence type="predicted"/>
<comment type="cofactor">
    <cofactor evidence="1">
        <name>pyridoxal 5'-phosphate</name>
        <dbReference type="ChEBI" id="CHEBI:597326"/>
    </cofactor>
</comment>
<dbReference type="PANTHER" id="PTHR42832:SF3">
    <property type="entry name" value="L-GLUTAMINE--4-(METHYLSULFANYL)-2-OXOBUTANOATE AMINOTRANSFERASE"/>
    <property type="match status" value="1"/>
</dbReference>
<keyword evidence="2 5" id="KW-0032">Aminotransferase</keyword>
<accession>M1LTS4</accession>
<dbReference type="CDD" id="cd00609">
    <property type="entry name" value="AAT_like"/>
    <property type="match status" value="1"/>
</dbReference>
<dbReference type="InterPro" id="IPR015421">
    <property type="entry name" value="PyrdxlP-dep_Trfase_major"/>
</dbReference>
<sequence>MNKRLNKLNPYPFENLRALLKNVDIENESHDAIPINLSIGEPKHPSPPIVKKTIIENLSGLSVYPSTKGDIVLREVICKWIKNRYKIESVDAESQVLPALGSREALFSFTQIAIDSDSDPDPIVICPNPFYQIYEGATFLAGAKPYYINLDQGSNFSYDWDSVPENIWKKTKLVFVCSPGNPAGNVINLDEWRKIFHLSSKYGFIIASDECYSEIYDETMTPPLGGMQAADIIGVKDFKNLVVFSSLSKRSSLPGLRSGFIAGDSELLNKFLLYRTYNGSAMGPVVVSASIAAWNDEIHVQENRKLYTNKISTVLPILQKVLDVSRPQASFYLWAKTPMSDTIFTRELYKKTTVTVLPGSFLARESLGTNPGNNRIRIALVSSLEECVEAANRIVNFVKNSI</sequence>
<dbReference type="InterPro" id="IPR015424">
    <property type="entry name" value="PyrdxlP-dep_Trfase"/>
</dbReference>
<dbReference type="InterPro" id="IPR015422">
    <property type="entry name" value="PyrdxlP-dep_Trfase_small"/>
</dbReference>
<dbReference type="Gene3D" id="3.40.640.10">
    <property type="entry name" value="Type I PLP-dependent aspartate aminotransferase-like (Major domain)"/>
    <property type="match status" value="1"/>
</dbReference>
<reference evidence="5 6" key="1">
    <citation type="journal article" date="2013" name="Genome Biol. Evol.">
        <title>Genome evolution and phylogenomic analysis of candidatus kinetoplastibacterium, the betaproteobacterial endosymbionts of strigomonas and angomonas.</title>
        <authorList>
            <person name="Alves J.M."/>
            <person name="Serrano M.G."/>
            <person name="Maia da Silva F."/>
            <person name="Voegtly L.J."/>
            <person name="Matveyev A.V."/>
            <person name="Teixeira M.M."/>
            <person name="Camargo E.P."/>
            <person name="Buck G.A."/>
        </authorList>
    </citation>
    <scope>NUCLEOTIDE SEQUENCE [LARGE SCALE GENOMIC DNA]</scope>
    <source>
        <strain evidence="5 6">TCC219</strain>
    </source>
</reference>
<evidence type="ECO:0000256" key="1">
    <source>
        <dbReference type="ARBA" id="ARBA00001933"/>
    </source>
</evidence>
<dbReference type="InterPro" id="IPR050881">
    <property type="entry name" value="LL-DAP_aminotransferase"/>
</dbReference>
<evidence type="ECO:0000313" key="5">
    <source>
        <dbReference type="EMBL" id="AGF48947.1"/>
    </source>
</evidence>
<evidence type="ECO:0000259" key="4">
    <source>
        <dbReference type="Pfam" id="PF00155"/>
    </source>
</evidence>
<evidence type="ECO:0000256" key="3">
    <source>
        <dbReference type="ARBA" id="ARBA00022679"/>
    </source>
</evidence>
<dbReference type="SUPFAM" id="SSF53383">
    <property type="entry name" value="PLP-dependent transferases"/>
    <property type="match status" value="1"/>
</dbReference>
<dbReference type="HOGENOM" id="CLU_017584_4_5_4"/>
<evidence type="ECO:0000313" key="6">
    <source>
        <dbReference type="Proteomes" id="UP000011658"/>
    </source>
</evidence>
<dbReference type="Gene3D" id="3.90.1150.10">
    <property type="entry name" value="Aspartate Aminotransferase, domain 1"/>
    <property type="match status" value="1"/>
</dbReference>
<dbReference type="PANTHER" id="PTHR42832">
    <property type="entry name" value="AMINO ACID AMINOTRANSFERASE"/>
    <property type="match status" value="1"/>
</dbReference>
<dbReference type="eggNOG" id="COG0436">
    <property type="taxonomic scope" value="Bacteria"/>
</dbReference>
<dbReference type="OrthoDB" id="9813612at2"/>
<dbReference type="Pfam" id="PF00155">
    <property type="entry name" value="Aminotran_1_2"/>
    <property type="match status" value="1"/>
</dbReference>
<dbReference type="GO" id="GO:0009089">
    <property type="term" value="P:lysine biosynthetic process via diaminopimelate"/>
    <property type="evidence" value="ECO:0007669"/>
    <property type="project" value="InterPro"/>
</dbReference>
<organism evidence="5 6">
    <name type="scientific">Candidatus Kinetoplastidibacterium galati TCC219</name>
    <dbReference type="NCBI Taxonomy" id="1208921"/>
    <lineage>
        <taxon>Bacteria</taxon>
        <taxon>Pseudomonadati</taxon>
        <taxon>Pseudomonadota</taxon>
        <taxon>Betaproteobacteria</taxon>
        <taxon>Candidatus Kinetoplastidibacterium</taxon>
    </lineage>
</organism>
<dbReference type="NCBIfam" id="TIGR03538">
    <property type="entry name" value="DapC_gpp"/>
    <property type="match status" value="1"/>
</dbReference>
<feature type="domain" description="Aminotransferase class I/classII large" evidence="4">
    <location>
        <begin position="34"/>
        <end position="394"/>
    </location>
</feature>
<dbReference type="STRING" id="1208921.ST1E_0526"/>
<dbReference type="Proteomes" id="UP000011658">
    <property type="component" value="Chromosome"/>
</dbReference>
<dbReference type="RefSeq" id="WP_015389432.1">
    <property type="nucleotide sequence ID" value="NC_020284.1"/>
</dbReference>
<dbReference type="InterPro" id="IPR004839">
    <property type="entry name" value="Aminotransferase_I/II_large"/>
</dbReference>
<name>M1LTS4_9PROT</name>
<protein>
    <submittedName>
        <fullName evidence="5">Acetylornithine/N-succinyldiaminopimelate aminotransferase</fullName>
    </submittedName>
</protein>
<gene>
    <name evidence="5" type="ORF">ST1E_0526</name>
</gene>
<dbReference type="AlphaFoldDB" id="M1LTS4"/>
<dbReference type="GO" id="GO:0030170">
    <property type="term" value="F:pyridoxal phosphate binding"/>
    <property type="evidence" value="ECO:0007669"/>
    <property type="project" value="InterPro"/>
</dbReference>
<dbReference type="EMBL" id="CP003806">
    <property type="protein sequence ID" value="AGF48947.1"/>
    <property type="molecule type" value="Genomic_DNA"/>
</dbReference>
<keyword evidence="3 5" id="KW-0808">Transferase</keyword>
<dbReference type="PATRIC" id="fig|1208921.3.peg.225"/>